<sequence>MRKVLNKYYSNFGRDGKRKESSSNNFPIHNASKPGSVMTDEWPRSNGERFSAASFSYERLPDATWVVRYDRVHN</sequence>
<dbReference type="AlphaFoldDB" id="A0A5B7DW94"/>
<gene>
    <name evidence="2" type="ORF">E2C01_018478</name>
</gene>
<organism evidence="2 3">
    <name type="scientific">Portunus trituberculatus</name>
    <name type="common">Swimming crab</name>
    <name type="synonym">Neptunus trituberculatus</name>
    <dbReference type="NCBI Taxonomy" id="210409"/>
    <lineage>
        <taxon>Eukaryota</taxon>
        <taxon>Metazoa</taxon>
        <taxon>Ecdysozoa</taxon>
        <taxon>Arthropoda</taxon>
        <taxon>Crustacea</taxon>
        <taxon>Multicrustacea</taxon>
        <taxon>Malacostraca</taxon>
        <taxon>Eumalacostraca</taxon>
        <taxon>Eucarida</taxon>
        <taxon>Decapoda</taxon>
        <taxon>Pleocyemata</taxon>
        <taxon>Brachyura</taxon>
        <taxon>Eubrachyura</taxon>
        <taxon>Portunoidea</taxon>
        <taxon>Portunidae</taxon>
        <taxon>Portuninae</taxon>
        <taxon>Portunus</taxon>
    </lineage>
</organism>
<evidence type="ECO:0000256" key="1">
    <source>
        <dbReference type="SAM" id="MobiDB-lite"/>
    </source>
</evidence>
<evidence type="ECO:0000313" key="2">
    <source>
        <dbReference type="EMBL" id="MPC25369.1"/>
    </source>
</evidence>
<protein>
    <submittedName>
        <fullName evidence="2">Uncharacterized protein</fullName>
    </submittedName>
</protein>
<dbReference type="EMBL" id="VSRR010001452">
    <property type="protein sequence ID" value="MPC25369.1"/>
    <property type="molecule type" value="Genomic_DNA"/>
</dbReference>
<keyword evidence="3" id="KW-1185">Reference proteome</keyword>
<dbReference type="Proteomes" id="UP000324222">
    <property type="component" value="Unassembled WGS sequence"/>
</dbReference>
<feature type="region of interest" description="Disordered" evidence="1">
    <location>
        <begin position="1"/>
        <end position="43"/>
    </location>
</feature>
<evidence type="ECO:0000313" key="3">
    <source>
        <dbReference type="Proteomes" id="UP000324222"/>
    </source>
</evidence>
<proteinExistence type="predicted"/>
<accession>A0A5B7DW94</accession>
<name>A0A5B7DW94_PORTR</name>
<reference evidence="2 3" key="1">
    <citation type="submission" date="2019-05" db="EMBL/GenBank/DDBJ databases">
        <title>Another draft genome of Portunus trituberculatus and its Hox gene families provides insights of decapod evolution.</title>
        <authorList>
            <person name="Jeong J.-H."/>
            <person name="Song I."/>
            <person name="Kim S."/>
            <person name="Choi T."/>
            <person name="Kim D."/>
            <person name="Ryu S."/>
            <person name="Kim W."/>
        </authorList>
    </citation>
    <scope>NUCLEOTIDE SEQUENCE [LARGE SCALE GENOMIC DNA]</scope>
    <source>
        <tissue evidence="2">Muscle</tissue>
    </source>
</reference>
<comment type="caution">
    <text evidence="2">The sequence shown here is derived from an EMBL/GenBank/DDBJ whole genome shotgun (WGS) entry which is preliminary data.</text>
</comment>